<dbReference type="InterPro" id="IPR051407">
    <property type="entry name" value="Bact_OM_lipoprot/Surf_antigen"/>
</dbReference>
<dbReference type="GO" id="GO:0009279">
    <property type="term" value="C:cell outer membrane"/>
    <property type="evidence" value="ECO:0007669"/>
    <property type="project" value="UniProtKB-SubCell"/>
</dbReference>
<dbReference type="AlphaFoldDB" id="A0A7X9WUW0"/>
<dbReference type="Pfam" id="PF05433">
    <property type="entry name" value="Rick_17kDa_Anti"/>
    <property type="match status" value="1"/>
</dbReference>
<accession>A0A7X9WUW0</accession>
<feature type="domain" description="Glycine zipper 2TM" evidence="6">
    <location>
        <begin position="141"/>
        <end position="181"/>
    </location>
</feature>
<keyword evidence="5" id="KW-0449">Lipoprotein</keyword>
<dbReference type="PANTHER" id="PTHR35603:SF2">
    <property type="entry name" value="OUTER MEMBRANE LIPOPROTEIN"/>
    <property type="match status" value="1"/>
</dbReference>
<evidence type="ECO:0000313" key="8">
    <source>
        <dbReference type="Proteomes" id="UP000519023"/>
    </source>
</evidence>
<protein>
    <recommendedName>
        <fullName evidence="3">17 kDa surface antigen</fullName>
    </recommendedName>
</protein>
<sequence length="188" mass="20548">MNESPTRSDAAIINCPGSASRARGWKIALSALALAALPLVCGSALAQSAVDQRRWTDAQERYRAEVARYEAERDRYEAVVRADHPDTTGRRGSDPYTTEYDAARYYRDDPRYGERRLSDRDEVYRGSDGRYYCKRSDGTTGLIIGAASGGILGNIIDGGRHRTAGTLIGGALGALAGRSIEQNDIRCR</sequence>
<proteinExistence type="inferred from homology"/>
<evidence type="ECO:0000256" key="1">
    <source>
        <dbReference type="ARBA" id="ARBA00004459"/>
    </source>
</evidence>
<name>A0A7X9WUW0_9SPHN</name>
<dbReference type="RefSeq" id="WP_169572556.1">
    <property type="nucleotide sequence ID" value="NZ_JABBFV010000005.1"/>
</dbReference>
<organism evidence="7 8">
    <name type="scientific">Sphingobium psychrophilum</name>
    <dbReference type="NCBI Taxonomy" id="2728834"/>
    <lineage>
        <taxon>Bacteria</taxon>
        <taxon>Pseudomonadati</taxon>
        <taxon>Pseudomonadota</taxon>
        <taxon>Alphaproteobacteria</taxon>
        <taxon>Sphingomonadales</taxon>
        <taxon>Sphingomonadaceae</taxon>
        <taxon>Sphingobium</taxon>
    </lineage>
</organism>
<reference evidence="7 8" key="1">
    <citation type="submission" date="2020-04" db="EMBL/GenBank/DDBJ databases">
        <title>Sphingobium sp. AR-3-1 isolated from Arctic soil.</title>
        <authorList>
            <person name="Dahal R.H."/>
            <person name="Chaudhary D.K."/>
        </authorList>
    </citation>
    <scope>NUCLEOTIDE SEQUENCE [LARGE SCALE GENOMIC DNA]</scope>
    <source>
        <strain evidence="7 8">AR-3-1</strain>
    </source>
</reference>
<evidence type="ECO:0000256" key="5">
    <source>
        <dbReference type="ARBA" id="ARBA00023288"/>
    </source>
</evidence>
<evidence type="ECO:0000256" key="2">
    <source>
        <dbReference type="ARBA" id="ARBA00008681"/>
    </source>
</evidence>
<dbReference type="InterPro" id="IPR008816">
    <property type="entry name" value="Gly_zipper_2TM_dom"/>
</dbReference>
<dbReference type="EMBL" id="JABBFV010000005">
    <property type="protein sequence ID" value="NML10352.1"/>
    <property type="molecule type" value="Genomic_DNA"/>
</dbReference>
<keyword evidence="4" id="KW-0472">Membrane</keyword>
<dbReference type="Proteomes" id="UP000519023">
    <property type="component" value="Unassembled WGS sequence"/>
</dbReference>
<comment type="similarity">
    <text evidence="2">Belongs to the rickettsiale 17 kDa surface antigen family.</text>
</comment>
<dbReference type="PANTHER" id="PTHR35603">
    <property type="match status" value="1"/>
</dbReference>
<comment type="subcellular location">
    <subcellularLocation>
        <location evidence="1">Cell outer membrane</location>
        <topology evidence="1">Lipid-anchor</topology>
    </subcellularLocation>
</comment>
<comment type="caution">
    <text evidence="7">The sequence shown here is derived from an EMBL/GenBank/DDBJ whole genome shotgun (WGS) entry which is preliminary data.</text>
</comment>
<evidence type="ECO:0000313" key="7">
    <source>
        <dbReference type="EMBL" id="NML10352.1"/>
    </source>
</evidence>
<keyword evidence="8" id="KW-1185">Reference proteome</keyword>
<evidence type="ECO:0000259" key="6">
    <source>
        <dbReference type="Pfam" id="PF05433"/>
    </source>
</evidence>
<evidence type="ECO:0000256" key="4">
    <source>
        <dbReference type="ARBA" id="ARBA00023136"/>
    </source>
</evidence>
<gene>
    <name evidence="7" type="ORF">HHL08_09340</name>
</gene>
<evidence type="ECO:0000256" key="3">
    <source>
        <dbReference type="ARBA" id="ARBA00015281"/>
    </source>
</evidence>